<keyword evidence="1" id="KW-0175">Coiled coil</keyword>
<keyword evidence="3" id="KW-1185">Reference proteome</keyword>
<evidence type="ECO:0000313" key="3">
    <source>
        <dbReference type="Proteomes" id="UP001378592"/>
    </source>
</evidence>
<sequence length="280" mass="31323">MRRGDETVETVIKESDLDALEQKLSTRFGEQENQLKAFAKNECKALVTAHESKIPPRLLDTLPQVGSSGNFNFHDKLIRKVGPGTNSSDVVIKSQLDGTLANAKKHAENLFHVHKELVKNDFSNLETKIEKLEKVDVKKVLQEEVDKRKTSLGKAMTTRLNALREEVDKRINASVCEEKLRKLEADYSNLEKLFNSSQSRVLEVANDVTVLKRYYDEMVSQFGKLRDDFNTDKENLKNLNTGVSSLTKIMGKMIGGTSKSSLTSLISTIPVTSLIGAIPE</sequence>
<proteinExistence type="predicted"/>
<accession>A0AAN9V4V8</accession>
<gene>
    <name evidence="2" type="ORF">R5R35_011235</name>
</gene>
<dbReference type="AlphaFoldDB" id="A0AAN9V4V8"/>
<reference evidence="2 3" key="1">
    <citation type="submission" date="2024-03" db="EMBL/GenBank/DDBJ databases">
        <title>The genome assembly and annotation of the cricket Gryllus longicercus Weissman &amp; Gray.</title>
        <authorList>
            <person name="Szrajer S."/>
            <person name="Gray D."/>
            <person name="Ylla G."/>
        </authorList>
    </citation>
    <scope>NUCLEOTIDE SEQUENCE [LARGE SCALE GENOMIC DNA]</scope>
    <source>
        <strain evidence="2">DAG 2021-001</strain>
        <tissue evidence="2">Whole body minus gut</tissue>
    </source>
</reference>
<evidence type="ECO:0000313" key="2">
    <source>
        <dbReference type="EMBL" id="KAK7789838.1"/>
    </source>
</evidence>
<evidence type="ECO:0000256" key="1">
    <source>
        <dbReference type="SAM" id="Coils"/>
    </source>
</evidence>
<dbReference type="Proteomes" id="UP001378592">
    <property type="component" value="Unassembled WGS sequence"/>
</dbReference>
<dbReference type="EMBL" id="JAZDUA010000702">
    <property type="protein sequence ID" value="KAK7789838.1"/>
    <property type="molecule type" value="Genomic_DNA"/>
</dbReference>
<comment type="caution">
    <text evidence="2">The sequence shown here is derived from an EMBL/GenBank/DDBJ whole genome shotgun (WGS) entry which is preliminary data.</text>
</comment>
<protein>
    <submittedName>
        <fullName evidence="2">Uncharacterized protein</fullName>
    </submittedName>
</protein>
<name>A0AAN9V4V8_9ORTH</name>
<feature type="coiled-coil region" evidence="1">
    <location>
        <begin position="173"/>
        <end position="200"/>
    </location>
</feature>
<organism evidence="2 3">
    <name type="scientific">Gryllus longicercus</name>
    <dbReference type="NCBI Taxonomy" id="2509291"/>
    <lineage>
        <taxon>Eukaryota</taxon>
        <taxon>Metazoa</taxon>
        <taxon>Ecdysozoa</taxon>
        <taxon>Arthropoda</taxon>
        <taxon>Hexapoda</taxon>
        <taxon>Insecta</taxon>
        <taxon>Pterygota</taxon>
        <taxon>Neoptera</taxon>
        <taxon>Polyneoptera</taxon>
        <taxon>Orthoptera</taxon>
        <taxon>Ensifera</taxon>
        <taxon>Gryllidea</taxon>
        <taxon>Grylloidea</taxon>
        <taxon>Gryllidae</taxon>
        <taxon>Gryllinae</taxon>
        <taxon>Gryllus</taxon>
    </lineage>
</organism>